<keyword evidence="7 14" id="KW-0547">Nucleotide-binding</keyword>
<dbReference type="InterPro" id="IPR050061">
    <property type="entry name" value="MurCDEF_pg_biosynth"/>
</dbReference>
<comment type="subcellular location">
    <subcellularLocation>
        <location evidence="1 14">Cytoplasm</location>
    </subcellularLocation>
</comment>
<gene>
    <name evidence="14" type="primary">murC</name>
    <name evidence="18" type="ORF">A2114_02635</name>
</gene>
<dbReference type="Gene3D" id="3.40.1190.10">
    <property type="entry name" value="Mur-like, catalytic domain"/>
    <property type="match status" value="1"/>
</dbReference>
<evidence type="ECO:0000256" key="14">
    <source>
        <dbReference type="HAMAP-Rule" id="MF_00046"/>
    </source>
</evidence>
<dbReference type="InterPro" id="IPR036565">
    <property type="entry name" value="Mur-like_cat_sf"/>
</dbReference>
<dbReference type="PANTHER" id="PTHR43445:SF3">
    <property type="entry name" value="UDP-N-ACETYLMURAMATE--L-ALANINE LIGASE"/>
    <property type="match status" value="1"/>
</dbReference>
<evidence type="ECO:0000256" key="13">
    <source>
        <dbReference type="ARBA" id="ARBA00047833"/>
    </source>
</evidence>
<evidence type="ECO:0000256" key="3">
    <source>
        <dbReference type="ARBA" id="ARBA00012211"/>
    </source>
</evidence>
<dbReference type="InterPro" id="IPR036615">
    <property type="entry name" value="Mur_ligase_C_dom_sf"/>
</dbReference>
<evidence type="ECO:0000259" key="16">
    <source>
        <dbReference type="Pfam" id="PF02875"/>
    </source>
</evidence>
<keyword evidence="10 14" id="KW-0573">Peptidoglycan synthesis</keyword>
<dbReference type="SUPFAM" id="SSF51984">
    <property type="entry name" value="MurCD N-terminal domain"/>
    <property type="match status" value="1"/>
</dbReference>
<keyword evidence="11 14" id="KW-0131">Cell cycle</keyword>
<evidence type="ECO:0000256" key="8">
    <source>
        <dbReference type="ARBA" id="ARBA00022840"/>
    </source>
</evidence>
<feature type="domain" description="Mur ligase C-terminal" evidence="16">
    <location>
        <begin position="287"/>
        <end position="415"/>
    </location>
</feature>
<keyword evidence="4 14" id="KW-0963">Cytoplasm</keyword>
<comment type="similarity">
    <text evidence="14">Belongs to the MurCDEF family.</text>
</comment>
<dbReference type="InterPro" id="IPR000713">
    <property type="entry name" value="Mur_ligase_N"/>
</dbReference>
<evidence type="ECO:0000313" key="19">
    <source>
        <dbReference type="Proteomes" id="UP000176494"/>
    </source>
</evidence>
<organism evidence="18 19">
    <name type="scientific">Candidatus Vogelbacteria bacterium GWA1_51_14</name>
    <dbReference type="NCBI Taxonomy" id="1802435"/>
    <lineage>
        <taxon>Bacteria</taxon>
        <taxon>Candidatus Vogeliibacteriota</taxon>
    </lineage>
</organism>
<keyword evidence="5 14" id="KW-0436">Ligase</keyword>
<dbReference type="GO" id="GO:0008763">
    <property type="term" value="F:UDP-N-acetylmuramate-L-alanine ligase activity"/>
    <property type="evidence" value="ECO:0007669"/>
    <property type="project" value="UniProtKB-UniRule"/>
</dbReference>
<dbReference type="STRING" id="1802435.A2114_02635"/>
<comment type="pathway">
    <text evidence="2 14">Cell wall biogenesis; peptidoglycan biosynthesis.</text>
</comment>
<evidence type="ECO:0000259" key="17">
    <source>
        <dbReference type="Pfam" id="PF08245"/>
    </source>
</evidence>
<protein>
    <recommendedName>
        <fullName evidence="3 14">UDP-N-acetylmuramate--L-alanine ligase</fullName>
        <ecNumber evidence="3 14">6.3.2.8</ecNumber>
    </recommendedName>
    <alternativeName>
        <fullName evidence="14">UDP-N-acetylmuramoyl-L-alanine synthetase</fullName>
    </alternativeName>
</protein>
<dbReference type="EC" id="6.3.2.8" evidence="3 14"/>
<evidence type="ECO:0000259" key="15">
    <source>
        <dbReference type="Pfam" id="PF01225"/>
    </source>
</evidence>
<dbReference type="GO" id="GO:0008360">
    <property type="term" value="P:regulation of cell shape"/>
    <property type="evidence" value="ECO:0007669"/>
    <property type="project" value="UniProtKB-KW"/>
</dbReference>
<evidence type="ECO:0000256" key="10">
    <source>
        <dbReference type="ARBA" id="ARBA00022984"/>
    </source>
</evidence>
<dbReference type="InterPro" id="IPR013221">
    <property type="entry name" value="Mur_ligase_cen"/>
</dbReference>
<evidence type="ECO:0000256" key="11">
    <source>
        <dbReference type="ARBA" id="ARBA00023306"/>
    </source>
</evidence>
<dbReference type="Pfam" id="PF01225">
    <property type="entry name" value="Mur_ligase"/>
    <property type="match status" value="1"/>
</dbReference>
<evidence type="ECO:0000256" key="7">
    <source>
        <dbReference type="ARBA" id="ARBA00022741"/>
    </source>
</evidence>
<dbReference type="GO" id="GO:0009252">
    <property type="term" value="P:peptidoglycan biosynthetic process"/>
    <property type="evidence" value="ECO:0007669"/>
    <property type="project" value="UniProtKB-UniRule"/>
</dbReference>
<evidence type="ECO:0000256" key="6">
    <source>
        <dbReference type="ARBA" id="ARBA00022618"/>
    </source>
</evidence>
<dbReference type="EMBL" id="MHTG01000018">
    <property type="protein sequence ID" value="OHA57237.1"/>
    <property type="molecule type" value="Genomic_DNA"/>
</dbReference>
<dbReference type="SUPFAM" id="SSF53244">
    <property type="entry name" value="MurD-like peptide ligases, peptide-binding domain"/>
    <property type="match status" value="1"/>
</dbReference>
<keyword evidence="6 14" id="KW-0132">Cell division</keyword>
<dbReference type="SUPFAM" id="SSF53623">
    <property type="entry name" value="MurD-like peptide ligases, catalytic domain"/>
    <property type="match status" value="1"/>
</dbReference>
<dbReference type="GO" id="GO:0071555">
    <property type="term" value="P:cell wall organization"/>
    <property type="evidence" value="ECO:0007669"/>
    <property type="project" value="UniProtKB-KW"/>
</dbReference>
<evidence type="ECO:0000256" key="4">
    <source>
        <dbReference type="ARBA" id="ARBA00022490"/>
    </source>
</evidence>
<sequence length="426" mass="45854">MTINHAKKIHFIGIGGIGVSAVARMFLLEGKQVSGSDRSESEVTRELAKLGAEIFVGHSAENVANDIDLIIYTIAIPPDNPELVRAGELEIKAITYPQALGLISADKQTVAVAGTHGKTTTTAMLAQIAITAQLEPTVIVGSFLLDHASNFIAGRGDLFIVEACEYQRSFLNLNPQIVVITNVEADHLDYYRDLADIQNAFGELVGKVPADGYLICNPNDPNLAPVIKHAGCQIIDYTKIDTSQLKLPAPGAHNVLNAQAALAGAQILGVSPSTSLRALNEFKGTWRRFQFKGQLADDILIYDDYAHHPTEIRATLAAAREKFPERRIVAVFQPHLYSRTRQLLASFAESFIDADQVLLAPIYAAREEPDGVTSSEQLAEAIGSKAANYPDLPAIATALKNTVQPNDLIITIGAGNICEVAEALLS</sequence>
<evidence type="ECO:0000313" key="18">
    <source>
        <dbReference type="EMBL" id="OHA57237.1"/>
    </source>
</evidence>
<dbReference type="AlphaFoldDB" id="A0A1G2Q9J2"/>
<reference evidence="18 19" key="1">
    <citation type="journal article" date="2016" name="Nat. Commun.">
        <title>Thousands of microbial genomes shed light on interconnected biogeochemical processes in an aquifer system.</title>
        <authorList>
            <person name="Anantharaman K."/>
            <person name="Brown C.T."/>
            <person name="Hug L.A."/>
            <person name="Sharon I."/>
            <person name="Castelle C.J."/>
            <person name="Probst A.J."/>
            <person name="Thomas B.C."/>
            <person name="Singh A."/>
            <person name="Wilkins M.J."/>
            <person name="Karaoz U."/>
            <person name="Brodie E.L."/>
            <person name="Williams K.H."/>
            <person name="Hubbard S.S."/>
            <person name="Banfield J.F."/>
        </authorList>
    </citation>
    <scope>NUCLEOTIDE SEQUENCE [LARGE SCALE GENOMIC DNA]</scope>
</reference>
<comment type="caution">
    <text evidence="18">The sequence shown here is derived from an EMBL/GenBank/DDBJ whole genome shotgun (WGS) entry which is preliminary data.</text>
</comment>
<comment type="function">
    <text evidence="14">Cell wall formation.</text>
</comment>
<dbReference type="GO" id="GO:0005737">
    <property type="term" value="C:cytoplasm"/>
    <property type="evidence" value="ECO:0007669"/>
    <property type="project" value="UniProtKB-SubCell"/>
</dbReference>
<dbReference type="UniPathway" id="UPA00219"/>
<accession>A0A1G2Q9J2</accession>
<feature type="binding site" evidence="14">
    <location>
        <begin position="114"/>
        <end position="120"/>
    </location>
    <ligand>
        <name>ATP</name>
        <dbReference type="ChEBI" id="CHEBI:30616"/>
    </ligand>
</feature>
<evidence type="ECO:0000256" key="1">
    <source>
        <dbReference type="ARBA" id="ARBA00004496"/>
    </source>
</evidence>
<dbReference type="Pfam" id="PF08245">
    <property type="entry name" value="Mur_ligase_M"/>
    <property type="match status" value="1"/>
</dbReference>
<keyword evidence="12 14" id="KW-0961">Cell wall biogenesis/degradation</keyword>
<proteinExistence type="inferred from homology"/>
<comment type="catalytic activity">
    <reaction evidence="13 14">
        <text>UDP-N-acetyl-alpha-D-muramate + L-alanine + ATP = UDP-N-acetyl-alpha-D-muramoyl-L-alanine + ADP + phosphate + H(+)</text>
        <dbReference type="Rhea" id="RHEA:23372"/>
        <dbReference type="ChEBI" id="CHEBI:15378"/>
        <dbReference type="ChEBI" id="CHEBI:30616"/>
        <dbReference type="ChEBI" id="CHEBI:43474"/>
        <dbReference type="ChEBI" id="CHEBI:57972"/>
        <dbReference type="ChEBI" id="CHEBI:70757"/>
        <dbReference type="ChEBI" id="CHEBI:83898"/>
        <dbReference type="ChEBI" id="CHEBI:456216"/>
        <dbReference type="EC" id="6.3.2.8"/>
    </reaction>
</comment>
<evidence type="ECO:0000256" key="5">
    <source>
        <dbReference type="ARBA" id="ARBA00022598"/>
    </source>
</evidence>
<feature type="domain" description="Mur ligase central" evidence="17">
    <location>
        <begin position="112"/>
        <end position="239"/>
    </location>
</feature>
<dbReference type="InterPro" id="IPR005758">
    <property type="entry name" value="UDP-N-AcMur_Ala_ligase_MurC"/>
</dbReference>
<dbReference type="Gene3D" id="3.90.190.20">
    <property type="entry name" value="Mur ligase, C-terminal domain"/>
    <property type="match status" value="1"/>
</dbReference>
<dbReference type="Pfam" id="PF02875">
    <property type="entry name" value="Mur_ligase_C"/>
    <property type="match status" value="1"/>
</dbReference>
<dbReference type="Proteomes" id="UP000176494">
    <property type="component" value="Unassembled WGS sequence"/>
</dbReference>
<dbReference type="PANTHER" id="PTHR43445">
    <property type="entry name" value="UDP-N-ACETYLMURAMATE--L-ALANINE LIGASE-RELATED"/>
    <property type="match status" value="1"/>
</dbReference>
<dbReference type="Gene3D" id="3.40.50.720">
    <property type="entry name" value="NAD(P)-binding Rossmann-like Domain"/>
    <property type="match status" value="1"/>
</dbReference>
<evidence type="ECO:0000256" key="9">
    <source>
        <dbReference type="ARBA" id="ARBA00022960"/>
    </source>
</evidence>
<keyword evidence="8 14" id="KW-0067">ATP-binding</keyword>
<dbReference type="NCBIfam" id="TIGR01082">
    <property type="entry name" value="murC"/>
    <property type="match status" value="1"/>
</dbReference>
<dbReference type="GO" id="GO:0005524">
    <property type="term" value="F:ATP binding"/>
    <property type="evidence" value="ECO:0007669"/>
    <property type="project" value="UniProtKB-UniRule"/>
</dbReference>
<dbReference type="HAMAP" id="MF_00046">
    <property type="entry name" value="MurC"/>
    <property type="match status" value="1"/>
</dbReference>
<evidence type="ECO:0000256" key="2">
    <source>
        <dbReference type="ARBA" id="ARBA00004752"/>
    </source>
</evidence>
<dbReference type="InterPro" id="IPR004101">
    <property type="entry name" value="Mur_ligase_C"/>
</dbReference>
<name>A0A1G2Q9J2_9BACT</name>
<feature type="domain" description="Mur ligase N-terminal catalytic" evidence="15">
    <location>
        <begin position="8"/>
        <end position="107"/>
    </location>
</feature>
<keyword evidence="9 14" id="KW-0133">Cell shape</keyword>
<evidence type="ECO:0000256" key="12">
    <source>
        <dbReference type="ARBA" id="ARBA00023316"/>
    </source>
</evidence>
<dbReference type="GO" id="GO:0051301">
    <property type="term" value="P:cell division"/>
    <property type="evidence" value="ECO:0007669"/>
    <property type="project" value="UniProtKB-KW"/>
</dbReference>